<dbReference type="EMBL" id="DVNJ01000028">
    <property type="protein sequence ID" value="HIU63081.1"/>
    <property type="molecule type" value="Genomic_DNA"/>
</dbReference>
<feature type="coiled-coil region" evidence="1">
    <location>
        <begin position="622"/>
        <end position="656"/>
    </location>
</feature>
<proteinExistence type="predicted"/>
<feature type="transmembrane region" description="Helical" evidence="2">
    <location>
        <begin position="445"/>
        <end position="468"/>
    </location>
</feature>
<evidence type="ECO:0000256" key="2">
    <source>
        <dbReference type="SAM" id="Phobius"/>
    </source>
</evidence>
<keyword evidence="2" id="KW-0472">Membrane</keyword>
<dbReference type="PANTHER" id="PTHR11328:SF24">
    <property type="entry name" value="MAJOR FACILITATOR SUPERFAMILY (MFS) PROFILE DOMAIN-CONTAINING PROTEIN"/>
    <property type="match status" value="1"/>
</dbReference>
<feature type="transmembrane region" description="Helical" evidence="2">
    <location>
        <begin position="146"/>
        <end position="166"/>
    </location>
</feature>
<comment type="caution">
    <text evidence="3">The sequence shown here is derived from an EMBL/GenBank/DDBJ whole genome shotgun (WGS) entry which is preliminary data.</text>
</comment>
<name>A0A9D1SK24_9FIRM</name>
<feature type="non-terminal residue" evidence="3">
    <location>
        <position position="846"/>
    </location>
</feature>
<dbReference type="PANTHER" id="PTHR11328">
    <property type="entry name" value="MAJOR FACILITATOR SUPERFAMILY DOMAIN-CONTAINING PROTEIN"/>
    <property type="match status" value="1"/>
</dbReference>
<feature type="coiled-coil region" evidence="1">
    <location>
        <begin position="522"/>
        <end position="553"/>
    </location>
</feature>
<feature type="transmembrane region" description="Helical" evidence="2">
    <location>
        <begin position="278"/>
        <end position="298"/>
    </location>
</feature>
<accession>A0A9D1SK24</accession>
<dbReference type="GO" id="GO:0008643">
    <property type="term" value="P:carbohydrate transport"/>
    <property type="evidence" value="ECO:0007669"/>
    <property type="project" value="InterPro"/>
</dbReference>
<evidence type="ECO:0000313" key="3">
    <source>
        <dbReference type="EMBL" id="HIU63081.1"/>
    </source>
</evidence>
<keyword evidence="2" id="KW-1133">Transmembrane helix</keyword>
<feature type="transmembrane region" description="Helical" evidence="2">
    <location>
        <begin position="120"/>
        <end position="140"/>
    </location>
</feature>
<feature type="transmembrane region" description="Helical" evidence="2">
    <location>
        <begin position="57"/>
        <end position="80"/>
    </location>
</feature>
<evidence type="ECO:0000256" key="1">
    <source>
        <dbReference type="SAM" id="Coils"/>
    </source>
</evidence>
<reference evidence="3" key="1">
    <citation type="submission" date="2020-10" db="EMBL/GenBank/DDBJ databases">
        <authorList>
            <person name="Gilroy R."/>
        </authorList>
    </citation>
    <scope>NUCLEOTIDE SEQUENCE</scope>
    <source>
        <strain evidence="3">9366</strain>
    </source>
</reference>
<dbReference type="AlphaFoldDB" id="A0A9D1SK24"/>
<keyword evidence="1" id="KW-0175">Coiled coil</keyword>
<dbReference type="Pfam" id="PF13347">
    <property type="entry name" value="MFS_2"/>
    <property type="match status" value="1"/>
</dbReference>
<dbReference type="SUPFAM" id="SSF103473">
    <property type="entry name" value="MFS general substrate transporter"/>
    <property type="match status" value="1"/>
</dbReference>
<keyword evidence="2" id="KW-0812">Transmembrane</keyword>
<dbReference type="Gene3D" id="1.20.1250.20">
    <property type="entry name" value="MFS general substrate transporter like domains"/>
    <property type="match status" value="1"/>
</dbReference>
<evidence type="ECO:0000313" key="4">
    <source>
        <dbReference type="Proteomes" id="UP000824145"/>
    </source>
</evidence>
<feature type="transmembrane region" description="Helical" evidence="2">
    <location>
        <begin position="401"/>
        <end position="425"/>
    </location>
</feature>
<dbReference type="InterPro" id="IPR036259">
    <property type="entry name" value="MFS_trans_sf"/>
</dbReference>
<protein>
    <submittedName>
        <fullName evidence="3">MFS transporter</fullName>
    </submittedName>
</protein>
<dbReference type="Proteomes" id="UP000824145">
    <property type="component" value="Unassembled WGS sequence"/>
</dbReference>
<reference evidence="3" key="2">
    <citation type="journal article" date="2021" name="PeerJ">
        <title>Extensive microbial diversity within the chicken gut microbiome revealed by metagenomics and culture.</title>
        <authorList>
            <person name="Gilroy R."/>
            <person name="Ravi A."/>
            <person name="Getino M."/>
            <person name="Pursley I."/>
            <person name="Horton D.L."/>
            <person name="Alikhan N.F."/>
            <person name="Baker D."/>
            <person name="Gharbi K."/>
            <person name="Hall N."/>
            <person name="Watson M."/>
            <person name="Adriaenssens E.M."/>
            <person name="Foster-Nyarko E."/>
            <person name="Jarju S."/>
            <person name="Secka A."/>
            <person name="Antonio M."/>
            <person name="Oren A."/>
            <person name="Chaudhuri R.R."/>
            <person name="La Ragione R."/>
            <person name="Hildebrand F."/>
            <person name="Pallen M.J."/>
        </authorList>
    </citation>
    <scope>NUCLEOTIDE SEQUENCE</scope>
    <source>
        <strain evidence="3">9366</strain>
    </source>
</reference>
<feature type="transmembrane region" description="Helical" evidence="2">
    <location>
        <begin position="221"/>
        <end position="242"/>
    </location>
</feature>
<feature type="transmembrane region" description="Helical" evidence="2">
    <location>
        <begin position="304"/>
        <end position="329"/>
    </location>
</feature>
<dbReference type="InterPro" id="IPR039672">
    <property type="entry name" value="MFS_2"/>
</dbReference>
<feature type="transmembrane region" description="Helical" evidence="2">
    <location>
        <begin position="187"/>
        <end position="209"/>
    </location>
</feature>
<gene>
    <name evidence="3" type="ORF">IAB07_04895</name>
</gene>
<sequence>MASTIKQKCRNGISKLKDTVSFVWTDITTHWSKPARGNYVPYKEVLNYSIGGMGQNMLVYLLGFMALGVTNTLFASTIGIRPMHLQTMLTVQTIANIFFQIIRGKLVDNTNTRWGRFRPYMAIMGAPLAVLAVVFIFLPFETMDYNAKYTMVFIFAIAISAGQPLFQTNYTNLGSVLSPSSRERANIITVSSLIYSFAPSVYQLFVPIFSEFTGGFTDIRTYRYIVVPIGILGVFLSLFAFFGCKERIVSSKHFVQKVSVIDGCVAVWKNKYWWLRTISGWFNFLESAYLVLFGWIYIYGTQDMVTYGILTTVLGTASGLSMFATPFILKALGNKGTLLFHNGFNIVFIACMLATYEVPLLYFLFLYINTFINQLQLVYNPVLNAEVKDSIQLKSGKRVDFMLEVAALIGTPITIATGYFLPFIYEGFGLTVNYDVLYDPTVRNNLFYILCALSILGSALNLAPFLLYNLTREKHAMIITALKIRAVNADYRTGDITAHQARDVVEAYNYAMERKNAVLPDIKEKKAEMKAAKAAYKQARAAFEAELKEAAKLVPPRETILAMPEIAALSAAVQAAKADLDAAKAGTDTAIIPEKQAALKQAEHAFKQALRKAEEIPVTESLGAATAQRDELKKQYKEAKRAYKDAQKLKRDKEAIEEFLDHELQKWDTPFYQMQLDIARAVTAIDKNDIAASTLDISSLPVPAFPGTGERDEKGRLTKAAKDMREQERDTKALIKKRIRQFKRMRRLTARLFPDGVLSDYEADLKRELDVPCNTKEEKKAQNKVIKKAEKLYHRYCRAYKLYLECETLLTDFDSRNNFFDFVLPKYEEYAAEAARLDAEDAAKTA</sequence>
<feature type="transmembrane region" description="Helical" evidence="2">
    <location>
        <begin position="336"/>
        <end position="356"/>
    </location>
</feature>
<organism evidence="3 4">
    <name type="scientific">Candidatus Caccalectryoclostridium excrementigallinarum</name>
    <dbReference type="NCBI Taxonomy" id="2840710"/>
    <lineage>
        <taxon>Bacteria</taxon>
        <taxon>Bacillati</taxon>
        <taxon>Bacillota</taxon>
        <taxon>Clostridia</taxon>
        <taxon>Christensenellales</taxon>
        <taxon>Christensenellaceae</taxon>
        <taxon>Christensenellaceae incertae sedis</taxon>
        <taxon>Candidatus Caccalectryoclostridium</taxon>
    </lineage>
</organism>
<dbReference type="GO" id="GO:0015293">
    <property type="term" value="F:symporter activity"/>
    <property type="evidence" value="ECO:0007669"/>
    <property type="project" value="InterPro"/>
</dbReference>
<dbReference type="GO" id="GO:0005886">
    <property type="term" value="C:plasma membrane"/>
    <property type="evidence" value="ECO:0007669"/>
    <property type="project" value="TreeGrafter"/>
</dbReference>